<protein>
    <submittedName>
        <fullName evidence="8">Aminotransferase class I and II</fullName>
    </submittedName>
</protein>
<keyword evidence="6" id="KW-0663">Pyridoxal phosphate</keyword>
<evidence type="ECO:0000256" key="5">
    <source>
        <dbReference type="ARBA" id="ARBA00022679"/>
    </source>
</evidence>
<accession>E3HDI2</accession>
<dbReference type="GO" id="GO:0008483">
    <property type="term" value="F:transaminase activity"/>
    <property type="evidence" value="ECO:0007669"/>
    <property type="project" value="UniProtKB-KW"/>
</dbReference>
<geneLocation type="plasmid" evidence="8 9">
    <name>pILYOP01</name>
</geneLocation>
<comment type="similarity">
    <text evidence="2">Belongs to the class-I pyridoxal-phosphate-dependent aminotransferase family.</text>
</comment>
<keyword evidence="8" id="KW-0614">Plasmid</keyword>
<evidence type="ECO:0000259" key="7">
    <source>
        <dbReference type="Pfam" id="PF00155"/>
    </source>
</evidence>
<comment type="subunit">
    <text evidence="3">Homodimer.</text>
</comment>
<dbReference type="EMBL" id="CP002282">
    <property type="protein sequence ID" value="ADO84168.1"/>
    <property type="molecule type" value="Genomic_DNA"/>
</dbReference>
<dbReference type="CDD" id="cd00609">
    <property type="entry name" value="AAT_like"/>
    <property type="match status" value="1"/>
</dbReference>
<evidence type="ECO:0000256" key="3">
    <source>
        <dbReference type="ARBA" id="ARBA00011738"/>
    </source>
</evidence>
<keyword evidence="5" id="KW-0808">Transferase</keyword>
<dbReference type="HOGENOM" id="CLU_662043_0_0_0"/>
<evidence type="ECO:0000256" key="1">
    <source>
        <dbReference type="ARBA" id="ARBA00001933"/>
    </source>
</evidence>
<dbReference type="KEGG" id="ipo:Ilyop_2409"/>
<evidence type="ECO:0000313" key="9">
    <source>
        <dbReference type="Proteomes" id="UP000006875"/>
    </source>
</evidence>
<evidence type="ECO:0000313" key="8">
    <source>
        <dbReference type="EMBL" id="ADO84168.1"/>
    </source>
</evidence>
<dbReference type="AlphaFoldDB" id="E3HDI2"/>
<dbReference type="InterPro" id="IPR015421">
    <property type="entry name" value="PyrdxlP-dep_Trfase_major"/>
</dbReference>
<comment type="cofactor">
    <cofactor evidence="1">
        <name>pyridoxal 5'-phosphate</name>
        <dbReference type="ChEBI" id="CHEBI:597326"/>
    </cofactor>
</comment>
<gene>
    <name evidence="8" type="ordered locus">Ilyop_2409</name>
</gene>
<dbReference type="InterPro" id="IPR004839">
    <property type="entry name" value="Aminotransferase_I/II_large"/>
</dbReference>
<dbReference type="Gene3D" id="3.40.640.10">
    <property type="entry name" value="Type I PLP-dependent aspartate aminotransferase-like (Major domain)"/>
    <property type="match status" value="1"/>
</dbReference>
<organism evidence="8 9">
    <name type="scientific">Ilyobacter polytropus (strain ATCC 51220 / DSM 2926 / LMG 16218 / CuHBu1)</name>
    <dbReference type="NCBI Taxonomy" id="572544"/>
    <lineage>
        <taxon>Bacteria</taxon>
        <taxon>Fusobacteriati</taxon>
        <taxon>Fusobacteriota</taxon>
        <taxon>Fusobacteriia</taxon>
        <taxon>Fusobacteriales</taxon>
        <taxon>Fusobacteriaceae</taxon>
        <taxon>Ilyobacter</taxon>
    </lineage>
</organism>
<reference evidence="8 9" key="1">
    <citation type="journal article" date="2010" name="Stand. Genomic Sci.">
        <title>Complete genome sequence of Ilyobacter polytropus type strain (CuHbu1).</title>
        <authorList>
            <person name="Sikorski J."/>
            <person name="Chertkov O."/>
            <person name="Lapidus A."/>
            <person name="Nolan M."/>
            <person name="Lucas S."/>
            <person name="Del Rio T.G."/>
            <person name="Tice H."/>
            <person name="Cheng J.F."/>
            <person name="Tapia R."/>
            <person name="Han C."/>
            <person name="Goodwin L."/>
            <person name="Pitluck S."/>
            <person name="Liolios K."/>
            <person name="Ivanova N."/>
            <person name="Mavromatis K."/>
            <person name="Mikhailova N."/>
            <person name="Pati A."/>
            <person name="Chen A."/>
            <person name="Palaniappan K."/>
            <person name="Land M."/>
            <person name="Hauser L."/>
            <person name="Chang Y.J."/>
            <person name="Jeffries C.D."/>
            <person name="Brambilla E."/>
            <person name="Yasawong M."/>
            <person name="Rohde M."/>
            <person name="Pukall R."/>
            <person name="Spring S."/>
            <person name="Goker M."/>
            <person name="Woyke T."/>
            <person name="Bristow J."/>
            <person name="Eisen J.A."/>
            <person name="Markowitz V."/>
            <person name="Hugenholtz P."/>
            <person name="Kyrpides N.C."/>
            <person name="Klenk H.P."/>
        </authorList>
    </citation>
    <scope>NUCLEOTIDE SEQUENCE [LARGE SCALE GENOMIC DNA]</scope>
    <source>
        <strain evidence="9">ATCC 51220 / DSM 2926 / LMG 16218 / CuHBu1</strain>
        <plasmid evidence="9">pILYOP01</plasmid>
    </source>
</reference>
<keyword evidence="9" id="KW-1185">Reference proteome</keyword>
<dbReference type="PANTHER" id="PTHR11879">
    <property type="entry name" value="ASPARTATE AMINOTRANSFERASE"/>
    <property type="match status" value="1"/>
</dbReference>
<dbReference type="OrthoDB" id="9766445at2"/>
<dbReference type="GO" id="GO:0030170">
    <property type="term" value="F:pyridoxal phosphate binding"/>
    <property type="evidence" value="ECO:0007669"/>
    <property type="project" value="InterPro"/>
</dbReference>
<dbReference type="InterPro" id="IPR015424">
    <property type="entry name" value="PyrdxlP-dep_Trfase"/>
</dbReference>
<dbReference type="Pfam" id="PF00155">
    <property type="entry name" value="Aminotran_1_2"/>
    <property type="match status" value="1"/>
</dbReference>
<feature type="domain" description="Aminotransferase class I/classII large" evidence="7">
    <location>
        <begin position="36"/>
        <end position="405"/>
    </location>
</feature>
<dbReference type="Proteomes" id="UP000006875">
    <property type="component" value="Plasmid pILYOP01"/>
</dbReference>
<keyword evidence="4 8" id="KW-0032">Aminotransferase</keyword>
<name>E3HDI2_ILYPC</name>
<evidence type="ECO:0000256" key="2">
    <source>
        <dbReference type="ARBA" id="ARBA00007441"/>
    </source>
</evidence>
<dbReference type="SUPFAM" id="SSF53383">
    <property type="entry name" value="PLP-dependent transferases"/>
    <property type="match status" value="1"/>
</dbReference>
<dbReference type="InterPro" id="IPR015422">
    <property type="entry name" value="PyrdxlP-dep_Trfase_small"/>
</dbReference>
<dbReference type="RefSeq" id="WP_013388827.1">
    <property type="nucleotide sequence ID" value="NC_014633.1"/>
</dbReference>
<sequence>MKSLLKENSKDKMVEDTVFKVVAEAMNAVKIHGDKVVNATLGSLSDEDGNLVTMKSVWDEYKNIDAKELASYSASFRGEADFIEAVEKWVFQGVKKDFLTGIVATPGGSGAVSTTFKNYLGRGETVLLPEIGWGPYWLMAKEFGFETEEYSLFDGDGFNMQSFMTKCEAIMEKQGRLLAVINDPCHNPTGYSLTSEEWNDLISFMDKLSKKGPVVLLDDIAYMDFSNNRETISKAMEELKGRNENFLVVFAFSISKTLTAYGLRVGAQVAVSSSQQVIDDFIRANEISARAVWSNIPKGGMKLFARLILDKDKREALTNERNIYIELLKDRSDIFMKEAEDVGLPVYPYKEGFFVTLKVEDSKRQKEIQKKLKEKLIYTILVNKGIRVAVCSLPKRKIKGLAGRIKEAF</sequence>
<dbReference type="PANTHER" id="PTHR11879:SF22">
    <property type="entry name" value="ASPARTATE AMINOTRANSFERASE, MITOCHONDRIAL"/>
    <property type="match status" value="1"/>
</dbReference>
<dbReference type="GO" id="GO:0042802">
    <property type="term" value="F:identical protein binding"/>
    <property type="evidence" value="ECO:0007669"/>
    <property type="project" value="TreeGrafter"/>
</dbReference>
<proteinExistence type="inferred from homology"/>
<dbReference type="GO" id="GO:0006520">
    <property type="term" value="P:amino acid metabolic process"/>
    <property type="evidence" value="ECO:0007669"/>
    <property type="project" value="InterPro"/>
</dbReference>
<evidence type="ECO:0000256" key="6">
    <source>
        <dbReference type="ARBA" id="ARBA00022898"/>
    </source>
</evidence>
<dbReference type="Gene3D" id="3.90.1150.10">
    <property type="entry name" value="Aspartate Aminotransferase, domain 1"/>
    <property type="match status" value="1"/>
</dbReference>
<evidence type="ECO:0000256" key="4">
    <source>
        <dbReference type="ARBA" id="ARBA00022576"/>
    </source>
</evidence>
<dbReference type="InterPro" id="IPR000796">
    <property type="entry name" value="Asp_trans"/>
</dbReference>